<sequence>MLIDDVSSMRRFIKSILERTFPDCFVDEANDGISAREKMEMVRYDLVLCDWGIPGLSGEDLLLWVRKQPHLQDIPFIMVTGFRDKEHVVRAKELGVSDYIVKPIAMDVLIQKIKEVNHNFKERSS</sequence>
<reference evidence="4" key="2">
    <citation type="submission" date="2021-08" db="EMBL/GenBank/DDBJ databases">
        <authorList>
            <person name="Dalcin Martins P."/>
        </authorList>
    </citation>
    <scope>NUCLEOTIDE SEQUENCE</scope>
    <source>
        <strain evidence="4">MAG_39</strain>
    </source>
</reference>
<dbReference type="PANTHER" id="PTHR44591:SF3">
    <property type="entry name" value="RESPONSE REGULATORY DOMAIN-CONTAINING PROTEIN"/>
    <property type="match status" value="1"/>
</dbReference>
<dbReference type="PANTHER" id="PTHR44591">
    <property type="entry name" value="STRESS RESPONSE REGULATOR PROTEIN 1"/>
    <property type="match status" value="1"/>
</dbReference>
<dbReference type="EMBL" id="JAIOIV010000127">
    <property type="protein sequence ID" value="MBZ0157761.1"/>
    <property type="molecule type" value="Genomic_DNA"/>
</dbReference>
<evidence type="ECO:0000256" key="2">
    <source>
        <dbReference type="PROSITE-ProRule" id="PRU00169"/>
    </source>
</evidence>
<accession>A0A953M2I1</accession>
<dbReference type="InterPro" id="IPR050595">
    <property type="entry name" value="Bact_response_regulator"/>
</dbReference>
<evidence type="ECO:0000259" key="3">
    <source>
        <dbReference type="PROSITE" id="PS50110"/>
    </source>
</evidence>
<protein>
    <submittedName>
        <fullName evidence="4">Response regulator</fullName>
    </submittedName>
</protein>
<keyword evidence="1 2" id="KW-0597">Phosphoprotein</keyword>
<comment type="caution">
    <text evidence="4">The sequence shown here is derived from an EMBL/GenBank/DDBJ whole genome shotgun (WGS) entry which is preliminary data.</text>
</comment>
<dbReference type="PROSITE" id="PS50110">
    <property type="entry name" value="RESPONSE_REGULATORY"/>
    <property type="match status" value="1"/>
</dbReference>
<dbReference type="Pfam" id="PF00072">
    <property type="entry name" value="Response_reg"/>
    <property type="match status" value="1"/>
</dbReference>
<evidence type="ECO:0000313" key="4">
    <source>
        <dbReference type="EMBL" id="MBZ0157761.1"/>
    </source>
</evidence>
<reference evidence="4" key="1">
    <citation type="journal article" date="2021" name="bioRxiv">
        <title>Unraveling nitrogen, sulfur and carbon metabolic pathways and microbial community transcriptional responses to substrate deprivation and toxicity stresses in a bioreactor mimicking anoxic brackish coastal sediment conditions.</title>
        <authorList>
            <person name="Martins P.D."/>
            <person name="Echeveste M.J."/>
            <person name="Arshad A."/>
            <person name="Kurth J."/>
            <person name="Ouboter H."/>
            <person name="Jetten M.S.M."/>
            <person name="Welte C.U."/>
        </authorList>
    </citation>
    <scope>NUCLEOTIDE SEQUENCE</scope>
    <source>
        <strain evidence="4">MAG_39</strain>
    </source>
</reference>
<dbReference type="InterPro" id="IPR011006">
    <property type="entry name" value="CheY-like_superfamily"/>
</dbReference>
<evidence type="ECO:0000313" key="5">
    <source>
        <dbReference type="Proteomes" id="UP000705867"/>
    </source>
</evidence>
<dbReference type="SUPFAM" id="SSF52172">
    <property type="entry name" value="CheY-like"/>
    <property type="match status" value="1"/>
</dbReference>
<name>A0A953M2I1_9BACT</name>
<dbReference type="Proteomes" id="UP000705867">
    <property type="component" value="Unassembled WGS sequence"/>
</dbReference>
<evidence type="ECO:0000256" key="1">
    <source>
        <dbReference type="ARBA" id="ARBA00022553"/>
    </source>
</evidence>
<dbReference type="Gene3D" id="3.40.50.2300">
    <property type="match status" value="1"/>
</dbReference>
<feature type="modified residue" description="4-aspartylphosphate" evidence="2">
    <location>
        <position position="50"/>
    </location>
</feature>
<organism evidence="4 5">
    <name type="scientific">Candidatus Nitrobium versatile</name>
    <dbReference type="NCBI Taxonomy" id="2884831"/>
    <lineage>
        <taxon>Bacteria</taxon>
        <taxon>Pseudomonadati</taxon>
        <taxon>Nitrospirota</taxon>
        <taxon>Nitrospiria</taxon>
        <taxon>Nitrospirales</taxon>
        <taxon>Nitrospiraceae</taxon>
        <taxon>Candidatus Nitrobium</taxon>
    </lineage>
</organism>
<dbReference type="InterPro" id="IPR001789">
    <property type="entry name" value="Sig_transdc_resp-reg_receiver"/>
</dbReference>
<dbReference type="AlphaFoldDB" id="A0A953M2I1"/>
<dbReference type="SMART" id="SM00448">
    <property type="entry name" value="REC"/>
    <property type="match status" value="1"/>
</dbReference>
<proteinExistence type="predicted"/>
<gene>
    <name evidence="4" type="ORF">K8I29_16315</name>
</gene>
<feature type="domain" description="Response regulatory" evidence="3">
    <location>
        <begin position="1"/>
        <end position="117"/>
    </location>
</feature>
<dbReference type="GO" id="GO:0000160">
    <property type="term" value="P:phosphorelay signal transduction system"/>
    <property type="evidence" value="ECO:0007669"/>
    <property type="project" value="InterPro"/>
</dbReference>